<dbReference type="Proteomes" id="UP000521676">
    <property type="component" value="Unassembled WGS sequence"/>
</dbReference>
<organism evidence="2 4">
    <name type="scientific">Candidatus Chlorohelix allophototropha</name>
    <dbReference type="NCBI Taxonomy" id="3003348"/>
    <lineage>
        <taxon>Bacteria</taxon>
        <taxon>Bacillati</taxon>
        <taxon>Chloroflexota</taxon>
        <taxon>Chloroflexia</taxon>
        <taxon>Candidatus Chloroheliales</taxon>
        <taxon>Candidatus Chloroheliaceae</taxon>
        <taxon>Candidatus Chlorohelix</taxon>
    </lineage>
</organism>
<dbReference type="Pfam" id="PF18480">
    <property type="entry name" value="DUF5615"/>
    <property type="match status" value="1"/>
</dbReference>
<reference evidence="3" key="2">
    <citation type="journal article" date="2024" name="Nature">
        <title>Anoxygenic phototroph of the Chloroflexota uses a type I reaction centre.</title>
        <authorList>
            <person name="Tsuji J.M."/>
            <person name="Shaw N.A."/>
            <person name="Nagashima S."/>
            <person name="Venkiteswaran J.J."/>
            <person name="Schiff S.L."/>
            <person name="Watanabe T."/>
            <person name="Fukui M."/>
            <person name="Hanada S."/>
            <person name="Tank M."/>
            <person name="Neufeld J.D."/>
        </authorList>
    </citation>
    <scope>NUCLEOTIDE SEQUENCE</scope>
    <source>
        <strain evidence="3">L227-S17</strain>
        <plasmid evidence="3 5">unnamed3</plasmid>
    </source>
</reference>
<sequence length="117" mass="13143">MNFLVDAHLPRRVAYWLKAAGHQAIHTLDLPEGNRTTDAALNSLSLENQAILVTKDSDFVNSFILQRQPYKLLLISTGNVTNNVLESLIQHNLALLVNLFESHNFLELTRDGLVLHS</sequence>
<dbReference type="AlphaFoldDB" id="A0A8T7MAA5"/>
<accession>A0A8T7MAA5</accession>
<evidence type="ECO:0000313" key="3">
    <source>
        <dbReference type="EMBL" id="WJW70428.1"/>
    </source>
</evidence>
<evidence type="ECO:0000313" key="4">
    <source>
        <dbReference type="Proteomes" id="UP000521676"/>
    </source>
</evidence>
<proteinExistence type="predicted"/>
<feature type="domain" description="DUF5615" evidence="1">
    <location>
        <begin position="1"/>
        <end position="109"/>
    </location>
</feature>
<protein>
    <submittedName>
        <fullName evidence="2">DUF5615 family PIN-like protein</fullName>
    </submittedName>
</protein>
<dbReference type="Proteomes" id="UP001431572">
    <property type="component" value="Plasmid unnamed3"/>
</dbReference>
<gene>
    <name evidence="2" type="ORF">HXX08_24945</name>
    <name evidence="3" type="ORF">OZ401_005112</name>
</gene>
<reference evidence="2 4" key="1">
    <citation type="submission" date="2020-06" db="EMBL/GenBank/DDBJ databases">
        <title>Anoxygenic phototrophic Chloroflexota member uses a Type I reaction center.</title>
        <authorList>
            <person name="Tsuji J.M."/>
            <person name="Shaw N.A."/>
            <person name="Nagashima S."/>
            <person name="Venkiteswaran J."/>
            <person name="Schiff S.L."/>
            <person name="Hanada S."/>
            <person name="Tank M."/>
            <person name="Neufeld J.D."/>
        </authorList>
    </citation>
    <scope>NUCLEOTIDE SEQUENCE [LARGE SCALE GENOMIC DNA]</scope>
    <source>
        <strain evidence="2">L227-S17</strain>
    </source>
</reference>
<keyword evidence="5" id="KW-1185">Reference proteome</keyword>
<evidence type="ECO:0000313" key="5">
    <source>
        <dbReference type="Proteomes" id="UP001431572"/>
    </source>
</evidence>
<evidence type="ECO:0000259" key="1">
    <source>
        <dbReference type="Pfam" id="PF18480"/>
    </source>
</evidence>
<dbReference type="EMBL" id="JACATZ010000004">
    <property type="protein sequence ID" value="NWJ49118.1"/>
    <property type="molecule type" value="Genomic_DNA"/>
</dbReference>
<evidence type="ECO:0000313" key="2">
    <source>
        <dbReference type="EMBL" id="NWJ49118.1"/>
    </source>
</evidence>
<geneLocation type="plasmid" evidence="3 5">
    <name>unnamed3</name>
</geneLocation>
<dbReference type="EMBL" id="CP128403">
    <property type="protein sequence ID" value="WJW70428.1"/>
    <property type="molecule type" value="Genomic_DNA"/>
</dbReference>
<dbReference type="InterPro" id="IPR041049">
    <property type="entry name" value="DUF5615"/>
</dbReference>
<dbReference type="RefSeq" id="WP_341472296.1">
    <property type="nucleotide sequence ID" value="NZ_CP128403.1"/>
</dbReference>
<keyword evidence="3" id="KW-0614">Plasmid</keyword>
<name>A0A8T7MAA5_9CHLR</name>